<dbReference type="Proteomes" id="UP000027936">
    <property type="component" value="Unassembled WGS sequence"/>
</dbReference>
<evidence type="ECO:0000313" key="2">
    <source>
        <dbReference type="Proteomes" id="UP000027936"/>
    </source>
</evidence>
<dbReference type="PROSITE" id="PS51257">
    <property type="entry name" value="PROKAR_LIPOPROTEIN"/>
    <property type="match status" value="1"/>
</dbReference>
<dbReference type="AlphaFoldDB" id="A0A072NS50"/>
<dbReference type="EMBL" id="JJRY01000001">
    <property type="protein sequence ID" value="KEF40047.1"/>
    <property type="molecule type" value="Genomic_DNA"/>
</dbReference>
<dbReference type="SUPFAM" id="SSF160387">
    <property type="entry name" value="NosL/MerB-like"/>
    <property type="match status" value="1"/>
</dbReference>
<dbReference type="RefSeq" id="WP_233276046.1">
    <property type="nucleotide sequence ID" value="NZ_JJRY01000001.1"/>
</dbReference>
<sequence length="161" mass="18370">MMEKIMKRSGLHLLLLLAFLLFVSACGSKASYEPRAVNPEIDACEVCNMSVAHEDFATQLIETDGTVHMFDDIGCMVKYLHGEGKDKEVGATYVRDFETLDWVPFEQAYHAYHPEFWTPMAYGVVSFETKEQAESYVEKEGKGEVLDYNGLEKVNWVMQDH</sequence>
<dbReference type="InterPro" id="IPR008719">
    <property type="entry name" value="N2O_reductase_NosL"/>
</dbReference>
<reference evidence="1 2" key="1">
    <citation type="submission" date="2014-04" db="EMBL/GenBank/DDBJ databases">
        <title>Draft genome sequence of Bacillus azotoformans MEV2011, a (co-) denitrifying strain unable to grow in the presence of oxygen.</title>
        <authorList>
            <person name="Nielsen M."/>
            <person name="Schreiber L."/>
            <person name="Finster K."/>
            <person name="Schramm A."/>
        </authorList>
    </citation>
    <scope>NUCLEOTIDE SEQUENCE [LARGE SCALE GENOMIC DNA]</scope>
    <source>
        <strain evidence="1 2">MEV2011</strain>
    </source>
</reference>
<proteinExistence type="predicted"/>
<comment type="caution">
    <text evidence="1">The sequence shown here is derived from an EMBL/GenBank/DDBJ whole genome shotgun (WGS) entry which is preliminary data.</text>
</comment>
<organism evidence="1 2">
    <name type="scientific">Schinkia azotoformans MEV2011</name>
    <dbReference type="NCBI Taxonomy" id="1348973"/>
    <lineage>
        <taxon>Bacteria</taxon>
        <taxon>Bacillati</taxon>
        <taxon>Bacillota</taxon>
        <taxon>Bacilli</taxon>
        <taxon>Bacillales</taxon>
        <taxon>Bacillaceae</taxon>
        <taxon>Calidifontibacillus/Schinkia group</taxon>
        <taxon>Schinkia</taxon>
    </lineage>
</organism>
<name>A0A072NS50_SCHAZ</name>
<dbReference type="PANTHER" id="PTHR41247:SF1">
    <property type="entry name" value="HTH-TYPE TRANSCRIPTIONAL REPRESSOR YCNK"/>
    <property type="match status" value="1"/>
</dbReference>
<evidence type="ECO:0000313" key="1">
    <source>
        <dbReference type="EMBL" id="KEF40047.1"/>
    </source>
</evidence>
<accession>A0A072NS50</accession>
<protein>
    <submittedName>
        <fullName evidence="1">NosL</fullName>
    </submittedName>
</protein>
<dbReference type="PANTHER" id="PTHR41247">
    <property type="entry name" value="HTH-TYPE TRANSCRIPTIONAL REPRESSOR YCNK"/>
    <property type="match status" value="1"/>
</dbReference>
<dbReference type="PATRIC" id="fig|1348973.3.peg.56"/>
<dbReference type="Pfam" id="PF05573">
    <property type="entry name" value="NosL"/>
    <property type="match status" value="1"/>
</dbReference>
<gene>
    <name evidence="1" type="ORF">M670_00059</name>
</gene>